<gene>
    <name evidence="1" type="ORF">AA23TX_04060</name>
</gene>
<proteinExistence type="predicted"/>
<protein>
    <submittedName>
        <fullName evidence="1">Uncharacterized protein</fullName>
    </submittedName>
</protein>
<dbReference type="EMBL" id="CABVGP010000001">
    <property type="protein sequence ID" value="VVJ19039.1"/>
    <property type="molecule type" value="Genomic_DNA"/>
</dbReference>
<dbReference type="Proteomes" id="UP000399805">
    <property type="component" value="Unassembled WGS sequence"/>
</dbReference>
<keyword evidence="2" id="KW-1185">Reference proteome</keyword>
<accession>A0A6I8LVC3</accession>
<organism evidence="1 2">
    <name type="scientific">Amycolatopsis camponoti</name>
    <dbReference type="NCBI Taxonomy" id="2606593"/>
    <lineage>
        <taxon>Bacteria</taxon>
        <taxon>Bacillati</taxon>
        <taxon>Actinomycetota</taxon>
        <taxon>Actinomycetes</taxon>
        <taxon>Pseudonocardiales</taxon>
        <taxon>Pseudonocardiaceae</taxon>
        <taxon>Amycolatopsis</taxon>
    </lineage>
</organism>
<dbReference type="RefSeq" id="WP_155543955.1">
    <property type="nucleotide sequence ID" value="NZ_CABVGP010000001.1"/>
</dbReference>
<sequence>MRGDWIHDWVRVEMEYRAGPPPAARRPREHRPAARHWAALWAGLFTGHRAEARHGGSAAGC</sequence>
<evidence type="ECO:0000313" key="2">
    <source>
        <dbReference type="Proteomes" id="UP000399805"/>
    </source>
</evidence>
<reference evidence="1 2" key="1">
    <citation type="submission" date="2019-09" db="EMBL/GenBank/DDBJ databases">
        <authorList>
            <person name="Leyn A S."/>
        </authorList>
    </citation>
    <scope>NUCLEOTIDE SEQUENCE [LARGE SCALE GENOMIC DNA]</scope>
    <source>
        <strain evidence="1">AA231_1</strain>
    </source>
</reference>
<dbReference type="AlphaFoldDB" id="A0A6I8LVC3"/>
<evidence type="ECO:0000313" key="1">
    <source>
        <dbReference type="EMBL" id="VVJ19039.1"/>
    </source>
</evidence>
<name>A0A6I8LVC3_9PSEU</name>